<accession>A0ABT1AMN3</accession>
<reference evidence="1" key="2">
    <citation type="journal article" date="2023" name="Front. Microbiol.">
        <title>Ralstonia chuxiongensis sp. nov., Ralstonia mojiangensis sp. nov., and Ralstonia soli sp. nov., isolated from tobacco fields, are three novel species in the family Burkholderiaceae.</title>
        <authorList>
            <person name="Lu C.H."/>
            <person name="Zhang Y.Y."/>
            <person name="Jiang N."/>
            <person name="Chen W."/>
            <person name="Shao X."/>
            <person name="Zhao Z.M."/>
            <person name="Lu W.L."/>
            <person name="Hu X."/>
            <person name="Xi Y.X."/>
            <person name="Zou S.Y."/>
            <person name="Wei Q.J."/>
            <person name="Lin Z.L."/>
            <person name="Gong L."/>
            <person name="Gai X.T."/>
            <person name="Zhang L.Q."/>
            <person name="Li J.Y."/>
            <person name="Jin Y."/>
            <person name="Xia Z.Y."/>
        </authorList>
    </citation>
    <scope>NUCLEOTIDE SEQUENCE</scope>
    <source>
        <strain evidence="1">21MJYT02-11</strain>
    </source>
</reference>
<evidence type="ECO:0000313" key="1">
    <source>
        <dbReference type="EMBL" id="MCO5399474.1"/>
    </source>
</evidence>
<dbReference type="SUPFAM" id="SSF54427">
    <property type="entry name" value="NTF2-like"/>
    <property type="match status" value="1"/>
</dbReference>
<keyword evidence="2" id="KW-1185">Reference proteome</keyword>
<evidence type="ECO:0000313" key="2">
    <source>
        <dbReference type="Proteomes" id="UP001162811"/>
    </source>
</evidence>
<evidence type="ECO:0008006" key="3">
    <source>
        <dbReference type="Google" id="ProtNLM"/>
    </source>
</evidence>
<comment type="caution">
    <text evidence="1">The sequence shown here is derived from an EMBL/GenBank/DDBJ whole genome shotgun (WGS) entry which is preliminary data.</text>
</comment>
<gene>
    <name evidence="1" type="ORF">NG900_14850</name>
</gene>
<dbReference type="EMBL" id="JAMXHT010000005">
    <property type="protein sequence ID" value="MCO5399474.1"/>
    <property type="molecule type" value="Genomic_DNA"/>
</dbReference>
<proteinExistence type="predicted"/>
<protein>
    <recommendedName>
        <fullName evidence="3">SnoaL-like domain-containing protein</fullName>
    </recommendedName>
</protein>
<reference evidence="1" key="1">
    <citation type="submission" date="2022-06" db="EMBL/GenBank/DDBJ databases">
        <authorList>
            <person name="Lu C.-H."/>
        </authorList>
    </citation>
    <scope>NUCLEOTIDE SEQUENCE</scope>
    <source>
        <strain evidence="1">21MJYT02-11</strain>
    </source>
</reference>
<organism evidence="1 2">
    <name type="scientific">Ralstonia soli</name>
    <dbReference type="NCBI Taxonomy" id="2953896"/>
    <lineage>
        <taxon>Bacteria</taxon>
        <taxon>Pseudomonadati</taxon>
        <taxon>Pseudomonadota</taxon>
        <taxon>Betaproteobacteria</taxon>
        <taxon>Burkholderiales</taxon>
        <taxon>Burkholderiaceae</taxon>
        <taxon>Ralstonia</taxon>
    </lineage>
</organism>
<name>A0ABT1AMN3_9RALS</name>
<sequence>MQAKDGNRPELIHKAFAPDALLTFSINTDTINFPLRAEGAAGIATTLVSEFAKVFDRCRTYYLVDALAFTGDTLEIAWFVAMRETAAHTMRAGKGFYRWRFSKGGDGTYRVAALHIHIERMDSVADAGAASLGTLQGALDYPWLAVDTLKQGIESLVAAQPALSFMESFAVPVPLP</sequence>
<dbReference type="Gene3D" id="3.10.450.50">
    <property type="match status" value="1"/>
</dbReference>
<dbReference type="Proteomes" id="UP001162811">
    <property type="component" value="Unassembled WGS sequence"/>
</dbReference>
<dbReference type="InterPro" id="IPR032710">
    <property type="entry name" value="NTF2-like_dom_sf"/>
</dbReference>